<keyword evidence="2" id="KW-1185">Reference proteome</keyword>
<accession>A6N3D7</accession>
<dbReference type="EMBL" id="EF602154">
    <property type="protein sequence ID" value="ABR10564.1"/>
    <property type="molecule type" value="Genomic_DNA"/>
</dbReference>
<dbReference type="RefSeq" id="YP_001294867.1">
    <property type="nucleotide sequence ID" value="NC_009604.1"/>
</dbReference>
<evidence type="ECO:0000313" key="1">
    <source>
        <dbReference type="EMBL" id="ABR10564.1"/>
    </source>
</evidence>
<proteinExistence type="predicted"/>
<gene>
    <name evidence="1" type="ORF">BcepNY3gene29</name>
</gene>
<evidence type="ECO:0000313" key="2">
    <source>
        <dbReference type="Proteomes" id="UP000001998"/>
    </source>
</evidence>
<dbReference type="Proteomes" id="UP000001998">
    <property type="component" value="Segment"/>
</dbReference>
<protein>
    <submittedName>
        <fullName evidence="1">BcepNY3gp29</fullName>
    </submittedName>
</protein>
<dbReference type="GeneID" id="5291048"/>
<dbReference type="KEGG" id="vg:5291048"/>
<organism evidence="1 2">
    <name type="scientific">Burkholderia phage BcepNY3</name>
    <dbReference type="NCBI Taxonomy" id="2881397"/>
    <lineage>
        <taxon>Viruses</taxon>
        <taxon>Duplodnaviria</taxon>
        <taxon>Heunggongvirae</taxon>
        <taxon>Uroviricota</taxon>
        <taxon>Caudoviricetes</taxon>
        <taxon>Naesvirus</taxon>
        <taxon>Naesvirus bcepNY3</taxon>
    </lineage>
</organism>
<reference evidence="1 2" key="1">
    <citation type="submission" date="2007-05" db="EMBL/GenBank/DDBJ databases">
        <title>Complete genomic sequence of phage BcepNY3, a new member of the Burkholderia phage Bcep781 family.</title>
        <authorList>
            <person name="Summer E.J."/>
            <person name="Orchard R.C."/>
            <person name="Attenhofer K."/>
            <person name="Coffey A."/>
            <person name="Gill J.J."/>
            <person name="Gonzalez C.F."/>
            <person name="Young R."/>
        </authorList>
    </citation>
    <scope>NUCLEOTIDE SEQUENCE [LARGE SCALE GENOMIC DNA]</scope>
</reference>
<name>A6N3D7_9CAUD</name>
<sequence>MNNYAIVKDGTVVNIVVWDGRAAWAPPSGTNAVPIPADESVTLGDTYNGVKFQSAGAPA</sequence>